<organism evidence="2 3">
    <name type="scientific">Fomitopsis schrenkii</name>
    <name type="common">Brown rot fungus</name>
    <dbReference type="NCBI Taxonomy" id="2126942"/>
    <lineage>
        <taxon>Eukaryota</taxon>
        <taxon>Fungi</taxon>
        <taxon>Dikarya</taxon>
        <taxon>Basidiomycota</taxon>
        <taxon>Agaricomycotina</taxon>
        <taxon>Agaricomycetes</taxon>
        <taxon>Polyporales</taxon>
        <taxon>Fomitopsis</taxon>
    </lineage>
</organism>
<dbReference type="eggNOG" id="ENOG502SAM6">
    <property type="taxonomic scope" value="Eukaryota"/>
</dbReference>
<evidence type="ECO:0000256" key="1">
    <source>
        <dbReference type="SAM" id="MobiDB-lite"/>
    </source>
</evidence>
<gene>
    <name evidence="2" type="ORF">FOMPIDRAFT_39150</name>
</gene>
<dbReference type="Proteomes" id="UP000015241">
    <property type="component" value="Unassembled WGS sequence"/>
</dbReference>
<feature type="compositionally biased region" description="Basic residues" evidence="1">
    <location>
        <begin position="22"/>
        <end position="31"/>
    </location>
</feature>
<dbReference type="EMBL" id="KE504126">
    <property type="protein sequence ID" value="EPT04617.1"/>
    <property type="molecule type" value="Genomic_DNA"/>
</dbReference>
<feature type="region of interest" description="Disordered" evidence="1">
    <location>
        <begin position="1"/>
        <end position="31"/>
    </location>
</feature>
<sequence length="487" mass="55952">MASKKVAHGRTPVAEAPTKVESRHRHLRGKKAGLKDMPTMPLDILLEVWPHLSRIPRDLLNLARTTKPLCEFLMARSSVGMWKAARENVEGLPECPSHLSEPAYANLIYFPYCHHCLKPNVQTVFWVFSKRYCPSCSKALYIHYGRTSLSRLFAVPCSGHPQVLANRYELYHLPQVDQIKPVWESLQNDTKGWADFVAEQRLRISDINRHAALCRSWDRKRTKKKSAELQDIREQRLQLIVSKLRGLGWAWMRIQGEVVACMEKIKRDLLRDERFNLVHKHLRMLSTVVTDVRASRRRTVEGEYKPRTQDLAMMPEVRQLVDAPASDVIVEKSAFEELGLKLPGLEERWLHERRADLRRALANSNYGGAADGVDPLELARTLFRCKECDTHMQYPAALAHDCLAVPVEIMFAPPDKETPFEDYLQWVVDMFHVMPWDAAKIEASLSMYTLEYLVKTCQEGPRATTRKDMDDASIRLVDDSDPDGSVM</sequence>
<dbReference type="OrthoDB" id="2322499at2759"/>
<name>S8EHG9_FOMSC</name>
<dbReference type="HOGENOM" id="CLU_010790_2_3_1"/>
<protein>
    <recommendedName>
        <fullName evidence="4">F-box domain-containing protein</fullName>
    </recommendedName>
</protein>
<dbReference type="AlphaFoldDB" id="S8EHG9"/>
<reference evidence="2 3" key="1">
    <citation type="journal article" date="2012" name="Science">
        <title>The Paleozoic origin of enzymatic lignin decomposition reconstructed from 31 fungal genomes.</title>
        <authorList>
            <person name="Floudas D."/>
            <person name="Binder M."/>
            <person name="Riley R."/>
            <person name="Barry K."/>
            <person name="Blanchette R.A."/>
            <person name="Henrissat B."/>
            <person name="Martinez A.T."/>
            <person name="Otillar R."/>
            <person name="Spatafora J.W."/>
            <person name="Yadav J.S."/>
            <person name="Aerts A."/>
            <person name="Benoit I."/>
            <person name="Boyd A."/>
            <person name="Carlson A."/>
            <person name="Copeland A."/>
            <person name="Coutinho P.M."/>
            <person name="de Vries R.P."/>
            <person name="Ferreira P."/>
            <person name="Findley K."/>
            <person name="Foster B."/>
            <person name="Gaskell J."/>
            <person name="Glotzer D."/>
            <person name="Gorecki P."/>
            <person name="Heitman J."/>
            <person name="Hesse C."/>
            <person name="Hori C."/>
            <person name="Igarashi K."/>
            <person name="Jurgens J.A."/>
            <person name="Kallen N."/>
            <person name="Kersten P."/>
            <person name="Kohler A."/>
            <person name="Kuees U."/>
            <person name="Kumar T.K.A."/>
            <person name="Kuo A."/>
            <person name="LaButti K."/>
            <person name="Larrondo L.F."/>
            <person name="Lindquist E."/>
            <person name="Ling A."/>
            <person name="Lombard V."/>
            <person name="Lucas S."/>
            <person name="Lundell T."/>
            <person name="Martin R."/>
            <person name="McLaughlin D.J."/>
            <person name="Morgenstern I."/>
            <person name="Morin E."/>
            <person name="Murat C."/>
            <person name="Nagy L.G."/>
            <person name="Nolan M."/>
            <person name="Ohm R.A."/>
            <person name="Patyshakuliyeva A."/>
            <person name="Rokas A."/>
            <person name="Ruiz-Duenas F.J."/>
            <person name="Sabat G."/>
            <person name="Salamov A."/>
            <person name="Samejima M."/>
            <person name="Schmutz J."/>
            <person name="Slot J.C."/>
            <person name="St John F."/>
            <person name="Stenlid J."/>
            <person name="Sun H."/>
            <person name="Sun S."/>
            <person name="Syed K."/>
            <person name="Tsang A."/>
            <person name="Wiebenga A."/>
            <person name="Young D."/>
            <person name="Pisabarro A."/>
            <person name="Eastwood D.C."/>
            <person name="Martin F."/>
            <person name="Cullen D."/>
            <person name="Grigoriev I.V."/>
            <person name="Hibbett D.S."/>
        </authorList>
    </citation>
    <scope>NUCLEOTIDE SEQUENCE</scope>
    <source>
        <strain evidence="3">FP-58527</strain>
    </source>
</reference>
<accession>S8EHG9</accession>
<evidence type="ECO:0000313" key="2">
    <source>
        <dbReference type="EMBL" id="EPT04617.1"/>
    </source>
</evidence>
<proteinExistence type="predicted"/>
<dbReference type="STRING" id="743788.S8EHG9"/>
<evidence type="ECO:0008006" key="4">
    <source>
        <dbReference type="Google" id="ProtNLM"/>
    </source>
</evidence>
<evidence type="ECO:0000313" key="3">
    <source>
        <dbReference type="Proteomes" id="UP000015241"/>
    </source>
</evidence>
<dbReference type="InParanoid" id="S8EHG9"/>
<keyword evidence="3" id="KW-1185">Reference proteome</keyword>